<feature type="transmembrane region" description="Helical" evidence="1">
    <location>
        <begin position="34"/>
        <end position="55"/>
    </location>
</feature>
<proteinExistence type="predicted"/>
<keyword evidence="1" id="KW-0812">Transmembrane</keyword>
<name>A0A1L7VTL2_FUSPR</name>
<organism evidence="2 3">
    <name type="scientific">Fusarium proliferatum (strain ET1)</name>
    <name type="common">Orchid endophyte fungus</name>
    <dbReference type="NCBI Taxonomy" id="1227346"/>
    <lineage>
        <taxon>Eukaryota</taxon>
        <taxon>Fungi</taxon>
        <taxon>Dikarya</taxon>
        <taxon>Ascomycota</taxon>
        <taxon>Pezizomycotina</taxon>
        <taxon>Sordariomycetes</taxon>
        <taxon>Hypocreomycetidae</taxon>
        <taxon>Hypocreales</taxon>
        <taxon>Nectriaceae</taxon>
        <taxon>Fusarium</taxon>
        <taxon>Fusarium fujikuroi species complex</taxon>
    </lineage>
</organism>
<comment type="caution">
    <text evidence="2">The sequence shown here is derived from an EMBL/GenBank/DDBJ whole genome shotgun (WGS) entry which is preliminary data.</text>
</comment>
<protein>
    <submittedName>
        <fullName evidence="2">Uncharacterized protein</fullName>
    </submittedName>
</protein>
<accession>A0A1L7VTL2</accession>
<dbReference type="GeneID" id="42052200"/>
<dbReference type="VEuPathDB" id="FungiDB:FPRO_07321"/>
<dbReference type="Proteomes" id="UP000183971">
    <property type="component" value="Unassembled WGS sequence"/>
</dbReference>
<sequence>MPYDAVRRLKATWNDGHHLLDQLSRLLRRQNAPYSALWCGSIVLCVMIAICIALSAEFGPSHNDSEASARGAVASVLLYSISYAIFFNAMVWTKGMDLAVATKAIVTIVAIVAIVLL</sequence>
<dbReference type="RefSeq" id="XP_031084353.1">
    <property type="nucleotide sequence ID" value="XM_031218501.1"/>
</dbReference>
<feature type="transmembrane region" description="Helical" evidence="1">
    <location>
        <begin position="98"/>
        <end position="116"/>
    </location>
</feature>
<feature type="transmembrane region" description="Helical" evidence="1">
    <location>
        <begin position="67"/>
        <end position="86"/>
    </location>
</feature>
<dbReference type="AlphaFoldDB" id="A0A1L7VTL2"/>
<evidence type="ECO:0000313" key="3">
    <source>
        <dbReference type="Proteomes" id="UP000183971"/>
    </source>
</evidence>
<evidence type="ECO:0000313" key="2">
    <source>
        <dbReference type="EMBL" id="CZR43762.1"/>
    </source>
</evidence>
<keyword evidence="3" id="KW-1185">Reference proteome</keyword>
<keyword evidence="1" id="KW-0472">Membrane</keyword>
<keyword evidence="1" id="KW-1133">Transmembrane helix</keyword>
<reference evidence="3" key="1">
    <citation type="journal article" date="2016" name="Genome Biol. Evol.">
        <title>Comparative 'omics' of the Fusarium fujikuroi species complex highlights differences in genetic potential and metabolite synthesis.</title>
        <authorList>
            <person name="Niehaus E.-M."/>
            <person name="Muensterkoetter M."/>
            <person name="Proctor R.H."/>
            <person name="Brown D.W."/>
            <person name="Sharon A."/>
            <person name="Idan Y."/>
            <person name="Oren-Young L."/>
            <person name="Sieber C.M."/>
            <person name="Novak O."/>
            <person name="Pencik A."/>
            <person name="Tarkowska D."/>
            <person name="Hromadova K."/>
            <person name="Freeman S."/>
            <person name="Maymon M."/>
            <person name="Elazar M."/>
            <person name="Youssef S.A."/>
            <person name="El-Shabrawy E.S.M."/>
            <person name="Shalaby A.B.A."/>
            <person name="Houterman P."/>
            <person name="Brock N.L."/>
            <person name="Burkhardt I."/>
            <person name="Tsavkelova E.A."/>
            <person name="Dickschat J.S."/>
            <person name="Galuszka P."/>
            <person name="Gueldener U."/>
            <person name="Tudzynski B."/>
        </authorList>
    </citation>
    <scope>NUCLEOTIDE SEQUENCE [LARGE SCALE GENOMIC DNA]</scope>
    <source>
        <strain evidence="3">ET1</strain>
    </source>
</reference>
<dbReference type="EMBL" id="FJOF01000007">
    <property type="protein sequence ID" value="CZR43762.1"/>
    <property type="molecule type" value="Genomic_DNA"/>
</dbReference>
<evidence type="ECO:0000256" key="1">
    <source>
        <dbReference type="SAM" id="Phobius"/>
    </source>
</evidence>
<gene>
    <name evidence="2" type="ORF">FPRO_07321</name>
</gene>